<dbReference type="OMA" id="KRTECEL"/>
<evidence type="ECO:0000256" key="2">
    <source>
        <dbReference type="ARBA" id="ARBA00022771"/>
    </source>
</evidence>
<dbReference type="GO" id="GO:0003677">
    <property type="term" value="F:DNA binding"/>
    <property type="evidence" value="ECO:0007669"/>
    <property type="project" value="UniProtKB-UniRule"/>
</dbReference>
<protein>
    <recommendedName>
        <fullName evidence="6">THAP-type domain-containing protein</fullName>
    </recommendedName>
</protein>
<keyword evidence="3" id="KW-0862">Zinc</keyword>
<evidence type="ECO:0000256" key="5">
    <source>
        <dbReference type="PROSITE-ProRule" id="PRU00309"/>
    </source>
</evidence>
<dbReference type="VEuPathDB" id="VectorBase:HLOH_042826"/>
<dbReference type="AlphaFoldDB" id="A0A9J6FVG7"/>
<dbReference type="Pfam" id="PF05485">
    <property type="entry name" value="THAP"/>
    <property type="match status" value="1"/>
</dbReference>
<feature type="domain" description="THAP-type" evidence="6">
    <location>
        <begin position="1"/>
        <end position="82"/>
    </location>
</feature>
<accession>A0A9J6FVG7</accession>
<gene>
    <name evidence="7" type="ORF">HPB48_010999</name>
</gene>
<dbReference type="SUPFAM" id="SSF57716">
    <property type="entry name" value="Glucocorticoid receptor-like (DNA-binding domain)"/>
    <property type="match status" value="1"/>
</dbReference>
<evidence type="ECO:0000259" key="6">
    <source>
        <dbReference type="PROSITE" id="PS50950"/>
    </source>
</evidence>
<keyword evidence="4 5" id="KW-0238">DNA-binding</keyword>
<dbReference type="Pfam" id="PF21789">
    <property type="entry name" value="TNP-like_RNaseH_C"/>
    <property type="match status" value="1"/>
</dbReference>
<proteinExistence type="predicted"/>
<comment type="caution">
    <text evidence="7">The sequence shown here is derived from an EMBL/GenBank/DDBJ whole genome shotgun (WGS) entry which is preliminary data.</text>
</comment>
<keyword evidence="8" id="KW-1185">Reference proteome</keyword>
<sequence>MPRCFVTGCRSGYDSTKSAAEKRHFFKPPADEVRLQLWRRAIPRLDKELTSSCAVCDLHFREEDIAKDYVHHVHGDFLEMLNSTEKNSVEQGLKLFASQQTTQSLRVTLMSTLEIIEFLLDQGAHYVLTAKLNQDPLERHLRLVRSFGGDESHPTVVNFTQIFRLLSLYTPIKTALRGSVQGVPGNLLASVQETLRTTREVQRNNNLFCLREFIEEKLLKISCETPREPEEQDDDHSYFKGEVDDAIVYYISGYVVYKFEKHTACLLCLEDISSAAPVVGSDAYLTTYRSFKEGCMKHPTAKMLRVMRVVNDVVSATLDEAGACENIFWKVLEELEKCSIARLGCSDHVSAFTCQILNLVIVTRMHFFSRDFNHKLESKEKVAVANKKARLL</sequence>
<dbReference type="GO" id="GO:0008270">
    <property type="term" value="F:zinc ion binding"/>
    <property type="evidence" value="ECO:0007669"/>
    <property type="project" value="UniProtKB-KW"/>
</dbReference>
<dbReference type="PANTHER" id="PTHR47577:SF2">
    <property type="entry name" value="THAP DOMAIN CONTAINING 9"/>
    <property type="match status" value="1"/>
</dbReference>
<evidence type="ECO:0000313" key="7">
    <source>
        <dbReference type="EMBL" id="KAH9367141.1"/>
    </source>
</evidence>
<evidence type="ECO:0000256" key="4">
    <source>
        <dbReference type="ARBA" id="ARBA00023125"/>
    </source>
</evidence>
<dbReference type="Proteomes" id="UP000821853">
    <property type="component" value="Chromosome 2"/>
</dbReference>
<evidence type="ECO:0000313" key="8">
    <source>
        <dbReference type="Proteomes" id="UP000821853"/>
    </source>
</evidence>
<evidence type="ECO:0000256" key="3">
    <source>
        <dbReference type="ARBA" id="ARBA00022833"/>
    </source>
</evidence>
<evidence type="ECO:0000256" key="1">
    <source>
        <dbReference type="ARBA" id="ARBA00022723"/>
    </source>
</evidence>
<organism evidence="7 8">
    <name type="scientific">Haemaphysalis longicornis</name>
    <name type="common">Bush tick</name>
    <dbReference type="NCBI Taxonomy" id="44386"/>
    <lineage>
        <taxon>Eukaryota</taxon>
        <taxon>Metazoa</taxon>
        <taxon>Ecdysozoa</taxon>
        <taxon>Arthropoda</taxon>
        <taxon>Chelicerata</taxon>
        <taxon>Arachnida</taxon>
        <taxon>Acari</taxon>
        <taxon>Parasitiformes</taxon>
        <taxon>Ixodida</taxon>
        <taxon>Ixodoidea</taxon>
        <taxon>Ixodidae</taxon>
        <taxon>Haemaphysalinae</taxon>
        <taxon>Haemaphysalis</taxon>
    </lineage>
</organism>
<name>A0A9J6FVG7_HAELO</name>
<keyword evidence="1" id="KW-0479">Metal-binding</keyword>
<dbReference type="OrthoDB" id="6490874at2759"/>
<keyword evidence="2 5" id="KW-0863">Zinc-finger</keyword>
<dbReference type="PROSITE" id="PS50950">
    <property type="entry name" value="ZF_THAP"/>
    <property type="match status" value="1"/>
</dbReference>
<dbReference type="InterPro" id="IPR048367">
    <property type="entry name" value="TNP-like_RNaseH_C"/>
</dbReference>
<dbReference type="InterPro" id="IPR006612">
    <property type="entry name" value="THAP_Znf"/>
</dbReference>
<dbReference type="EMBL" id="JABSTR010000004">
    <property type="protein sequence ID" value="KAH9367141.1"/>
    <property type="molecule type" value="Genomic_DNA"/>
</dbReference>
<reference evidence="7 8" key="1">
    <citation type="journal article" date="2020" name="Cell">
        <title>Large-Scale Comparative Analyses of Tick Genomes Elucidate Their Genetic Diversity and Vector Capacities.</title>
        <authorList>
            <consortium name="Tick Genome and Microbiome Consortium (TIGMIC)"/>
            <person name="Jia N."/>
            <person name="Wang J."/>
            <person name="Shi W."/>
            <person name="Du L."/>
            <person name="Sun Y."/>
            <person name="Zhan W."/>
            <person name="Jiang J.F."/>
            <person name="Wang Q."/>
            <person name="Zhang B."/>
            <person name="Ji P."/>
            <person name="Bell-Sakyi L."/>
            <person name="Cui X.M."/>
            <person name="Yuan T.T."/>
            <person name="Jiang B.G."/>
            <person name="Yang W.F."/>
            <person name="Lam T.T."/>
            <person name="Chang Q.C."/>
            <person name="Ding S.J."/>
            <person name="Wang X.J."/>
            <person name="Zhu J.G."/>
            <person name="Ruan X.D."/>
            <person name="Zhao L."/>
            <person name="Wei J.T."/>
            <person name="Ye R.Z."/>
            <person name="Que T.C."/>
            <person name="Du C.H."/>
            <person name="Zhou Y.H."/>
            <person name="Cheng J.X."/>
            <person name="Dai P.F."/>
            <person name="Guo W.B."/>
            <person name="Han X.H."/>
            <person name="Huang E.J."/>
            <person name="Li L.F."/>
            <person name="Wei W."/>
            <person name="Gao Y.C."/>
            <person name="Liu J.Z."/>
            <person name="Shao H.Z."/>
            <person name="Wang X."/>
            <person name="Wang C.C."/>
            <person name="Yang T.C."/>
            <person name="Huo Q.B."/>
            <person name="Li W."/>
            <person name="Chen H.Y."/>
            <person name="Chen S.E."/>
            <person name="Zhou L.G."/>
            <person name="Ni X.B."/>
            <person name="Tian J.H."/>
            <person name="Sheng Y."/>
            <person name="Liu T."/>
            <person name="Pan Y.S."/>
            <person name="Xia L.Y."/>
            <person name="Li J."/>
            <person name="Zhao F."/>
            <person name="Cao W.C."/>
        </authorList>
    </citation>
    <scope>NUCLEOTIDE SEQUENCE [LARGE SCALE GENOMIC DNA]</scope>
    <source>
        <strain evidence="7">HaeL-2018</strain>
    </source>
</reference>
<dbReference type="PANTHER" id="PTHR47577">
    <property type="entry name" value="THAP DOMAIN-CONTAINING PROTEIN 6"/>
    <property type="match status" value="1"/>
</dbReference>